<keyword evidence="3" id="KW-1185">Reference proteome</keyword>
<organism evidence="2 3">
    <name type="scientific">Mixia osmundae (strain CBS 9802 / IAM 14324 / JCM 22182 / KY 12970)</name>
    <dbReference type="NCBI Taxonomy" id="764103"/>
    <lineage>
        <taxon>Eukaryota</taxon>
        <taxon>Fungi</taxon>
        <taxon>Dikarya</taxon>
        <taxon>Basidiomycota</taxon>
        <taxon>Pucciniomycotina</taxon>
        <taxon>Mixiomycetes</taxon>
        <taxon>Mixiales</taxon>
        <taxon>Mixiaceae</taxon>
        <taxon>Mixia</taxon>
    </lineage>
</organism>
<gene>
    <name evidence="2" type="primary">Mo04355</name>
    <name evidence="2" type="ORF">E5Q_04355</name>
</gene>
<proteinExistence type="predicted"/>
<feature type="chain" id="PRO_5003492424" evidence="1">
    <location>
        <begin position="21"/>
        <end position="154"/>
    </location>
</feature>
<sequence>MFAVFAFALSFLGLFGVTSGSVIPQADGLQARHPVGPWQPTTITIFTEMHDLLYKTYIDLRIRLDDNGLEGGVGPGYKLAWQEASTDALAGAKIRMIVSDNVRDILDLTMYHPLGKGLFTYYTINDLQLGDTDVTLSPSLVQVVSGGRIIPAHP</sequence>
<accession>G7E4B7</accession>
<dbReference type="Proteomes" id="UP000009131">
    <property type="component" value="Unassembled WGS sequence"/>
</dbReference>
<dbReference type="InParanoid" id="G7E4B7"/>
<keyword evidence="1" id="KW-0732">Signal</keyword>
<protein>
    <submittedName>
        <fullName evidence="2">Uncharacterized protein</fullName>
    </submittedName>
</protein>
<dbReference type="AlphaFoldDB" id="G7E4B7"/>
<feature type="signal peptide" evidence="1">
    <location>
        <begin position="1"/>
        <end position="20"/>
    </location>
</feature>
<comment type="caution">
    <text evidence="2">The sequence shown here is derived from an EMBL/GenBank/DDBJ whole genome shotgun (WGS) entry which is preliminary data.</text>
</comment>
<name>G7E4B7_MIXOS</name>
<evidence type="ECO:0000313" key="3">
    <source>
        <dbReference type="Proteomes" id="UP000009131"/>
    </source>
</evidence>
<reference evidence="2 3" key="2">
    <citation type="journal article" date="2012" name="Open Biol.">
        <title>Characteristics of nucleosomes and linker DNA regions on the genome of the basidiomycete Mixia osmundae revealed by mono- and dinucleosome mapping.</title>
        <authorList>
            <person name="Nishida H."/>
            <person name="Kondo S."/>
            <person name="Matsumoto T."/>
            <person name="Suzuki Y."/>
            <person name="Yoshikawa H."/>
            <person name="Taylor T.D."/>
            <person name="Sugiyama J."/>
        </authorList>
    </citation>
    <scope>NUCLEOTIDE SEQUENCE [LARGE SCALE GENOMIC DNA]</scope>
    <source>
        <strain evidence="3">CBS 9802 / IAM 14324 / JCM 22182 / KY 12970</strain>
    </source>
</reference>
<evidence type="ECO:0000313" key="2">
    <source>
        <dbReference type="EMBL" id="GAA97677.1"/>
    </source>
</evidence>
<evidence type="ECO:0000256" key="1">
    <source>
        <dbReference type="SAM" id="SignalP"/>
    </source>
</evidence>
<dbReference type="EMBL" id="BABT02000129">
    <property type="protein sequence ID" value="GAA97677.1"/>
    <property type="molecule type" value="Genomic_DNA"/>
</dbReference>
<dbReference type="HOGENOM" id="CLU_118870_0_0_1"/>
<reference evidence="2 3" key="1">
    <citation type="journal article" date="2011" name="J. Gen. Appl. Microbiol.">
        <title>Draft genome sequencing of the enigmatic basidiomycete Mixia osmundae.</title>
        <authorList>
            <person name="Nishida H."/>
            <person name="Nagatsuka Y."/>
            <person name="Sugiyama J."/>
        </authorList>
    </citation>
    <scope>NUCLEOTIDE SEQUENCE [LARGE SCALE GENOMIC DNA]</scope>
    <source>
        <strain evidence="3">CBS 9802 / IAM 14324 / JCM 22182 / KY 12970</strain>
    </source>
</reference>